<reference evidence="7" key="1">
    <citation type="journal article" date="2020" name="J. Eukaryot. Microbiol.">
        <title>De novo Sequencing, Assembly and Annotation of the Transcriptome for the Free-Living Testate Amoeba Arcella intermedia.</title>
        <authorList>
            <person name="Ribeiro G.M."/>
            <person name="Porfirio-Sousa A.L."/>
            <person name="Maurer-Alcala X.X."/>
            <person name="Katz L.A."/>
            <person name="Lahr D.J.G."/>
        </authorList>
    </citation>
    <scope>NUCLEOTIDE SEQUENCE</scope>
</reference>
<dbReference type="InterPro" id="IPR052066">
    <property type="entry name" value="Glycosphingolipid_Hydrolases"/>
</dbReference>
<dbReference type="AlphaFoldDB" id="A0A6B2L361"/>
<dbReference type="GO" id="GO:0004553">
    <property type="term" value="F:hydrolase activity, hydrolyzing O-glycosyl compounds"/>
    <property type="evidence" value="ECO:0007669"/>
    <property type="project" value="InterPro"/>
</dbReference>
<dbReference type="GO" id="GO:1901136">
    <property type="term" value="P:carbohydrate derivative catabolic process"/>
    <property type="evidence" value="ECO:0007669"/>
    <property type="project" value="UniProtKB-ARBA"/>
</dbReference>
<dbReference type="Pfam" id="PF00150">
    <property type="entry name" value="Cellulase"/>
    <property type="match status" value="1"/>
</dbReference>
<feature type="domain" description="Glycoside hydrolase family 5" evidence="5">
    <location>
        <begin position="40"/>
        <end position="347"/>
    </location>
</feature>
<dbReference type="GO" id="GO:0000272">
    <property type="term" value="P:polysaccharide catabolic process"/>
    <property type="evidence" value="ECO:0007669"/>
    <property type="project" value="InterPro"/>
</dbReference>
<dbReference type="InterPro" id="IPR018087">
    <property type="entry name" value="Glyco_hydro_5_CS"/>
</dbReference>
<keyword evidence="3 4" id="KW-0326">Glycosidase</keyword>
<proteinExistence type="inferred from homology"/>
<dbReference type="EMBL" id="GIBP01002382">
    <property type="protein sequence ID" value="NDV31351.1"/>
    <property type="molecule type" value="Transcribed_RNA"/>
</dbReference>
<name>A0A6B2L361_9EUKA</name>
<sequence length="471" mass="53308">MIDDDGREVYYHGLNVIYKSPPWLPIMDHFDPQLSYVEKDAQSLNEWGINLIRLGMMWPGAEPQRGTFDLNYFKSIEDIVSLSQKYNISTLLDMHQDSLSQLYCGEGVPEWAGRVSSPLFETFPEPLGSPFSRDPVTGWPSPSDCAKFMWADYEFTWAGAVAYQQLYDPVSKGGMREEMGLFWQKVAQYFVNNQAVIGFEIINEPFAGDVWLYPDLLLPWIADSTNLQPFYDTIAPMIREANKNHLIFFEPVTWSGEPINDEKVGFDHAPGGEQFANQSVFSYHYYDPPNLGDKLSYFQRRTKVSEDLSVGAMLTEFSVDSNFTEMASTMATVESFQTSWIGWEYKAFAGSLPNGTCTGCGIGPWNPDGSLNVPMVKTLSRTYAQAVAGMVNQSIFDDKTAQYKLTYQVNKACKKPTEIYFNQELYYPKSYTCSVDPPNLAQCLLVSKNHLEVHHSPTIPDKQLLTITIAP</sequence>
<comment type="similarity">
    <text evidence="1 4">Belongs to the glycosyl hydrolase 5 (cellulase A) family.</text>
</comment>
<dbReference type="PANTHER" id="PTHR31308">
    <property type="match status" value="1"/>
</dbReference>
<accession>A0A6B2L361</accession>
<dbReference type="Gene3D" id="2.60.40.1180">
    <property type="entry name" value="Golgi alpha-mannosidase II"/>
    <property type="match status" value="1"/>
</dbReference>
<evidence type="ECO:0000256" key="4">
    <source>
        <dbReference type="RuleBase" id="RU361153"/>
    </source>
</evidence>
<dbReference type="Gene3D" id="3.20.20.80">
    <property type="entry name" value="Glycosidases"/>
    <property type="match status" value="1"/>
</dbReference>
<keyword evidence="2 4" id="KW-0378">Hydrolase</keyword>
<evidence type="ECO:0000259" key="6">
    <source>
        <dbReference type="Pfam" id="PF18564"/>
    </source>
</evidence>
<dbReference type="InterPro" id="IPR001547">
    <property type="entry name" value="Glyco_hydro_5"/>
</dbReference>
<protein>
    <recommendedName>
        <fullName evidence="8">Glycoside hydrolase family 5 domain-containing protein</fullName>
    </recommendedName>
</protein>
<evidence type="ECO:0000259" key="5">
    <source>
        <dbReference type="Pfam" id="PF00150"/>
    </source>
</evidence>
<dbReference type="Pfam" id="PF18564">
    <property type="entry name" value="Glyco_hydro_5_C"/>
    <property type="match status" value="1"/>
</dbReference>
<dbReference type="SUPFAM" id="SSF51445">
    <property type="entry name" value="(Trans)glycosidases"/>
    <property type="match status" value="1"/>
</dbReference>
<evidence type="ECO:0000313" key="7">
    <source>
        <dbReference type="EMBL" id="NDV31351.1"/>
    </source>
</evidence>
<evidence type="ECO:0000256" key="3">
    <source>
        <dbReference type="ARBA" id="ARBA00023295"/>
    </source>
</evidence>
<dbReference type="GO" id="GO:0016042">
    <property type="term" value="P:lipid catabolic process"/>
    <property type="evidence" value="ECO:0007669"/>
    <property type="project" value="UniProtKB-ARBA"/>
</dbReference>
<dbReference type="InterPro" id="IPR041036">
    <property type="entry name" value="GH5_C"/>
</dbReference>
<evidence type="ECO:0008006" key="8">
    <source>
        <dbReference type="Google" id="ProtNLM"/>
    </source>
</evidence>
<dbReference type="InterPro" id="IPR017853">
    <property type="entry name" value="GH"/>
</dbReference>
<organism evidence="7">
    <name type="scientific">Arcella intermedia</name>
    <dbReference type="NCBI Taxonomy" id="1963864"/>
    <lineage>
        <taxon>Eukaryota</taxon>
        <taxon>Amoebozoa</taxon>
        <taxon>Tubulinea</taxon>
        <taxon>Elardia</taxon>
        <taxon>Arcellinida</taxon>
        <taxon>Sphaerothecina</taxon>
        <taxon>Arcellidae</taxon>
        <taxon>Arcella</taxon>
    </lineage>
</organism>
<dbReference type="InterPro" id="IPR013780">
    <property type="entry name" value="Glyco_hydro_b"/>
</dbReference>
<dbReference type="PANTHER" id="PTHR31308:SF3">
    <property type="entry name" value="ENDOGLYCOCERAMIDASE"/>
    <property type="match status" value="1"/>
</dbReference>
<feature type="domain" description="Glycoside hydrolase family 5 C-terminal" evidence="6">
    <location>
        <begin position="381"/>
        <end position="439"/>
    </location>
</feature>
<dbReference type="PROSITE" id="PS00659">
    <property type="entry name" value="GLYCOSYL_HYDROL_F5"/>
    <property type="match status" value="1"/>
</dbReference>
<evidence type="ECO:0000256" key="2">
    <source>
        <dbReference type="ARBA" id="ARBA00022801"/>
    </source>
</evidence>
<evidence type="ECO:0000256" key="1">
    <source>
        <dbReference type="ARBA" id="ARBA00005641"/>
    </source>
</evidence>